<dbReference type="AlphaFoldDB" id="A0AAV2HTN6"/>
<comment type="caution">
    <text evidence="2">The sequence shown here is derived from an EMBL/GenBank/DDBJ whole genome shotgun (WGS) entry which is preliminary data.</text>
</comment>
<sequence length="36" mass="4135">MTPDEPHPMNQNILISNGILIILFDILVQEVDIKLF</sequence>
<evidence type="ECO:0000313" key="2">
    <source>
        <dbReference type="EMBL" id="CAL1535476.1"/>
    </source>
</evidence>
<dbReference type="EMBL" id="CAXITT010000203">
    <property type="protein sequence ID" value="CAL1535476.1"/>
    <property type="molecule type" value="Genomic_DNA"/>
</dbReference>
<keyword evidence="3" id="KW-1185">Reference proteome</keyword>
<evidence type="ECO:0000256" key="1">
    <source>
        <dbReference type="SAM" id="Phobius"/>
    </source>
</evidence>
<name>A0AAV2HTN6_LYMST</name>
<organism evidence="2 3">
    <name type="scientific">Lymnaea stagnalis</name>
    <name type="common">Great pond snail</name>
    <name type="synonym">Helix stagnalis</name>
    <dbReference type="NCBI Taxonomy" id="6523"/>
    <lineage>
        <taxon>Eukaryota</taxon>
        <taxon>Metazoa</taxon>
        <taxon>Spiralia</taxon>
        <taxon>Lophotrochozoa</taxon>
        <taxon>Mollusca</taxon>
        <taxon>Gastropoda</taxon>
        <taxon>Heterobranchia</taxon>
        <taxon>Euthyneura</taxon>
        <taxon>Panpulmonata</taxon>
        <taxon>Hygrophila</taxon>
        <taxon>Lymnaeoidea</taxon>
        <taxon>Lymnaeidae</taxon>
        <taxon>Lymnaea</taxon>
    </lineage>
</organism>
<keyword evidence="1" id="KW-0812">Transmembrane</keyword>
<proteinExistence type="predicted"/>
<accession>A0AAV2HTN6</accession>
<evidence type="ECO:0000313" key="3">
    <source>
        <dbReference type="Proteomes" id="UP001497497"/>
    </source>
</evidence>
<protein>
    <submittedName>
        <fullName evidence="2">Uncharacterized protein</fullName>
    </submittedName>
</protein>
<feature type="non-terminal residue" evidence="2">
    <location>
        <position position="36"/>
    </location>
</feature>
<dbReference type="Proteomes" id="UP001497497">
    <property type="component" value="Unassembled WGS sequence"/>
</dbReference>
<keyword evidence="1" id="KW-0472">Membrane</keyword>
<reference evidence="2 3" key="1">
    <citation type="submission" date="2024-04" db="EMBL/GenBank/DDBJ databases">
        <authorList>
            <consortium name="Genoscope - CEA"/>
            <person name="William W."/>
        </authorList>
    </citation>
    <scope>NUCLEOTIDE SEQUENCE [LARGE SCALE GENOMIC DNA]</scope>
</reference>
<feature type="transmembrane region" description="Helical" evidence="1">
    <location>
        <begin position="12"/>
        <end position="28"/>
    </location>
</feature>
<keyword evidence="1" id="KW-1133">Transmembrane helix</keyword>
<gene>
    <name evidence="2" type="ORF">GSLYS_00009436001</name>
</gene>